<name>A0A9W7A7W5_9STRA</name>
<dbReference type="Gene3D" id="1.10.720.30">
    <property type="entry name" value="SAP domain"/>
    <property type="match status" value="1"/>
</dbReference>
<dbReference type="AlphaFoldDB" id="A0A9W7A7W5"/>
<proteinExistence type="predicted"/>
<protein>
    <recommendedName>
        <fullName evidence="4">SAP domain-containing protein</fullName>
    </recommendedName>
</protein>
<comment type="caution">
    <text evidence="2">The sequence shown here is derived from an EMBL/GenBank/DDBJ whole genome shotgun (WGS) entry which is preliminary data.</text>
</comment>
<evidence type="ECO:0000256" key="1">
    <source>
        <dbReference type="SAM" id="MobiDB-lite"/>
    </source>
</evidence>
<sequence>MYDKLKVADLKALCVARGINLGKKRLKAELRALLEEDDAAKVTAKVTANEDDEETSKNGARSDAAADSDVAVNVESSVNDFLESETSVPKKSKWGDKTATQNAPPSPSLRGQQAPPSPSHRGHPGPLPRGLNPNIRIPPYVRANAQRLLNNLALDKLSNLPPPIQERALFEFQADIDDPSVKIKSDGGYFIGILKRFN</sequence>
<dbReference type="OrthoDB" id="10671042at2759"/>
<gene>
    <name evidence="2" type="ORF">TrRE_jg12846</name>
</gene>
<evidence type="ECO:0000313" key="3">
    <source>
        <dbReference type="Proteomes" id="UP001165082"/>
    </source>
</evidence>
<keyword evidence="3" id="KW-1185">Reference proteome</keyword>
<feature type="non-terminal residue" evidence="2">
    <location>
        <position position="198"/>
    </location>
</feature>
<feature type="region of interest" description="Disordered" evidence="1">
    <location>
        <begin position="37"/>
        <end position="135"/>
    </location>
</feature>
<dbReference type="InterPro" id="IPR036361">
    <property type="entry name" value="SAP_dom_sf"/>
</dbReference>
<dbReference type="EMBL" id="BRXZ01003968">
    <property type="protein sequence ID" value="GMH65761.1"/>
    <property type="molecule type" value="Genomic_DNA"/>
</dbReference>
<reference evidence="2" key="1">
    <citation type="submission" date="2022-07" db="EMBL/GenBank/DDBJ databases">
        <title>Genome analysis of Parmales, a sister group of diatoms, reveals the evolutionary specialization of diatoms from phago-mixotrophs to photoautotrophs.</title>
        <authorList>
            <person name="Ban H."/>
            <person name="Sato S."/>
            <person name="Yoshikawa S."/>
            <person name="Kazumasa Y."/>
            <person name="Nakamura Y."/>
            <person name="Ichinomiya M."/>
            <person name="Saitoh K."/>
            <person name="Sato N."/>
            <person name="Blanc-Mathieu R."/>
            <person name="Endo H."/>
            <person name="Kuwata A."/>
            <person name="Ogata H."/>
        </authorList>
    </citation>
    <scope>NUCLEOTIDE SEQUENCE</scope>
</reference>
<accession>A0A9W7A7W5</accession>
<evidence type="ECO:0000313" key="2">
    <source>
        <dbReference type="EMBL" id="GMH65761.1"/>
    </source>
</evidence>
<dbReference type="Proteomes" id="UP001165082">
    <property type="component" value="Unassembled WGS sequence"/>
</dbReference>
<organism evidence="2 3">
    <name type="scientific">Triparma retinervis</name>
    <dbReference type="NCBI Taxonomy" id="2557542"/>
    <lineage>
        <taxon>Eukaryota</taxon>
        <taxon>Sar</taxon>
        <taxon>Stramenopiles</taxon>
        <taxon>Ochrophyta</taxon>
        <taxon>Bolidophyceae</taxon>
        <taxon>Parmales</taxon>
        <taxon>Triparmaceae</taxon>
        <taxon>Triparma</taxon>
    </lineage>
</organism>
<evidence type="ECO:0008006" key="4">
    <source>
        <dbReference type="Google" id="ProtNLM"/>
    </source>
</evidence>
<feature type="compositionally biased region" description="Low complexity" evidence="1">
    <location>
        <begin position="62"/>
        <end position="80"/>
    </location>
</feature>